<dbReference type="InterPro" id="IPR006597">
    <property type="entry name" value="Sel1-like"/>
</dbReference>
<dbReference type="InterPro" id="IPR011990">
    <property type="entry name" value="TPR-like_helical_dom_sf"/>
</dbReference>
<name>A0A397SLS1_9GLOM</name>
<dbReference type="OrthoDB" id="2425131at2759"/>
<dbReference type="Proteomes" id="UP000265703">
    <property type="component" value="Unassembled WGS sequence"/>
</dbReference>
<sequence>MSNNFDDNNNKNFDNFHNNLENNISSSNSENIINYELTTNSPLITKFFKELLQELYTFLINMEAFYINENFHLYEITNNYLLDYELDPKDVLEIMTSNSQNIFYYSSLIGYFYQYGIGCKVNNDKALEIFTNAIKTTTRFSFNQKNDVMTELTDDITKLNETILQYYYSLFLYKDVIIRRKNNYKFNIKNAEKGDPISQFYIGNCYYYGINVQTDYNKIFEWYSRSSKGGNIRAMYKLGNCYNYGIGVIKEKKKAFKFYLKSASEKFANASFMIGDCYRQGNGILKDGNKAFEWYLIAAEKGHRSSQYIVANYYISKCEEKWFYWNRKAAINGEINAQYKLAEYYLDNLINKNESKAFKWYLKLANQNKLKAVYLVAKCYRDGIGTEKNLNEATKWIEKYVSLYAYKKPPITINDFLNGNGLWEDGFIQNVEKSLREDELSKMERGEYEGVEYNSLKGTDIRNVMKGQAIFETSFETKDTFCVIVSKY</sequence>
<dbReference type="SUPFAM" id="SSF81901">
    <property type="entry name" value="HCP-like"/>
    <property type="match status" value="2"/>
</dbReference>
<organism evidence="1 2">
    <name type="scientific">Glomus cerebriforme</name>
    <dbReference type="NCBI Taxonomy" id="658196"/>
    <lineage>
        <taxon>Eukaryota</taxon>
        <taxon>Fungi</taxon>
        <taxon>Fungi incertae sedis</taxon>
        <taxon>Mucoromycota</taxon>
        <taxon>Glomeromycotina</taxon>
        <taxon>Glomeromycetes</taxon>
        <taxon>Glomerales</taxon>
        <taxon>Glomeraceae</taxon>
        <taxon>Glomus</taxon>
    </lineage>
</organism>
<gene>
    <name evidence="1" type="ORF">C1645_742824</name>
</gene>
<dbReference type="AlphaFoldDB" id="A0A397SLS1"/>
<dbReference type="STRING" id="658196.A0A397SLS1"/>
<comment type="caution">
    <text evidence="1">The sequence shown here is derived from an EMBL/GenBank/DDBJ whole genome shotgun (WGS) entry which is preliminary data.</text>
</comment>
<accession>A0A397SLS1</accession>
<evidence type="ECO:0000313" key="2">
    <source>
        <dbReference type="Proteomes" id="UP000265703"/>
    </source>
</evidence>
<reference evidence="1 2" key="1">
    <citation type="submission" date="2018-06" db="EMBL/GenBank/DDBJ databases">
        <title>Comparative genomics reveals the genomic features of Rhizophagus irregularis, R. cerebriforme, R. diaphanum and Gigaspora rosea, and their symbiotic lifestyle signature.</title>
        <authorList>
            <person name="Morin E."/>
            <person name="San Clemente H."/>
            <person name="Chen E.C.H."/>
            <person name="De La Providencia I."/>
            <person name="Hainaut M."/>
            <person name="Kuo A."/>
            <person name="Kohler A."/>
            <person name="Murat C."/>
            <person name="Tang N."/>
            <person name="Roy S."/>
            <person name="Loubradou J."/>
            <person name="Henrissat B."/>
            <person name="Grigoriev I.V."/>
            <person name="Corradi N."/>
            <person name="Roux C."/>
            <person name="Martin F.M."/>
        </authorList>
    </citation>
    <scope>NUCLEOTIDE SEQUENCE [LARGE SCALE GENOMIC DNA]</scope>
    <source>
        <strain evidence="1 2">DAOM 227022</strain>
    </source>
</reference>
<dbReference type="EMBL" id="QKYT01000543">
    <property type="protein sequence ID" value="RIA83761.1"/>
    <property type="molecule type" value="Genomic_DNA"/>
</dbReference>
<protein>
    <recommendedName>
        <fullName evidence="3">HCP-like protein</fullName>
    </recommendedName>
</protein>
<dbReference type="SMART" id="SM00671">
    <property type="entry name" value="SEL1"/>
    <property type="match status" value="6"/>
</dbReference>
<evidence type="ECO:0008006" key="3">
    <source>
        <dbReference type="Google" id="ProtNLM"/>
    </source>
</evidence>
<proteinExistence type="predicted"/>
<dbReference type="Pfam" id="PF08238">
    <property type="entry name" value="Sel1"/>
    <property type="match status" value="6"/>
</dbReference>
<keyword evidence="2" id="KW-1185">Reference proteome</keyword>
<dbReference type="InterPro" id="IPR052945">
    <property type="entry name" value="Mitotic_Regulator"/>
</dbReference>
<dbReference type="Gene3D" id="1.25.40.10">
    <property type="entry name" value="Tetratricopeptide repeat domain"/>
    <property type="match status" value="1"/>
</dbReference>
<dbReference type="PANTHER" id="PTHR43628:SF1">
    <property type="entry name" value="CHITIN SYNTHASE REGULATORY FACTOR 2-RELATED"/>
    <property type="match status" value="1"/>
</dbReference>
<evidence type="ECO:0000313" key="1">
    <source>
        <dbReference type="EMBL" id="RIA83761.1"/>
    </source>
</evidence>
<dbReference type="PANTHER" id="PTHR43628">
    <property type="entry name" value="ACTIVATOR OF C KINASE PROTEIN 1-RELATED"/>
    <property type="match status" value="1"/>
</dbReference>